<feature type="region of interest" description="Disordered" evidence="1">
    <location>
        <begin position="909"/>
        <end position="929"/>
    </location>
</feature>
<feature type="region of interest" description="Disordered" evidence="1">
    <location>
        <begin position="612"/>
        <end position="661"/>
    </location>
</feature>
<accession>A0A7R9H5P1</accession>
<feature type="region of interest" description="Disordered" evidence="1">
    <location>
        <begin position="504"/>
        <end position="551"/>
    </location>
</feature>
<dbReference type="InterPro" id="IPR011009">
    <property type="entry name" value="Kinase-like_dom_sf"/>
</dbReference>
<dbReference type="Gene3D" id="1.10.510.10">
    <property type="entry name" value="Transferase(Phosphotransferase) domain 1"/>
    <property type="match status" value="1"/>
</dbReference>
<feature type="compositionally biased region" description="Low complexity" evidence="1">
    <location>
        <begin position="909"/>
        <end position="923"/>
    </location>
</feature>
<feature type="compositionally biased region" description="Polar residues" evidence="1">
    <location>
        <begin position="512"/>
        <end position="524"/>
    </location>
</feature>
<dbReference type="CDD" id="cd14338">
    <property type="entry name" value="UBA_SIK"/>
    <property type="match status" value="1"/>
</dbReference>
<evidence type="ECO:0000313" key="3">
    <source>
        <dbReference type="EMBL" id="CAD7408831.1"/>
    </source>
</evidence>
<gene>
    <name evidence="3" type="ORF">TPSB3V08_LOCUS6556</name>
</gene>
<dbReference type="Pfam" id="PF23312">
    <property type="entry name" value="UBA_SIK3"/>
    <property type="match status" value="1"/>
</dbReference>
<feature type="compositionally biased region" description="Polar residues" evidence="1">
    <location>
        <begin position="633"/>
        <end position="646"/>
    </location>
</feature>
<dbReference type="EMBL" id="OD003890">
    <property type="protein sequence ID" value="CAD7408831.1"/>
    <property type="molecule type" value="Genomic_DNA"/>
</dbReference>
<feature type="domain" description="UBA" evidence="2">
    <location>
        <begin position="350"/>
        <end position="390"/>
    </location>
</feature>
<proteinExistence type="predicted"/>
<reference evidence="3" key="1">
    <citation type="submission" date="2020-11" db="EMBL/GenBank/DDBJ databases">
        <authorList>
            <person name="Tran Van P."/>
        </authorList>
    </citation>
    <scope>NUCLEOTIDE SEQUENCE</scope>
</reference>
<dbReference type="PROSITE" id="PS50030">
    <property type="entry name" value="UBA"/>
    <property type="match status" value="1"/>
</dbReference>
<feature type="compositionally biased region" description="Low complexity" evidence="1">
    <location>
        <begin position="647"/>
        <end position="657"/>
    </location>
</feature>
<evidence type="ECO:0000256" key="1">
    <source>
        <dbReference type="SAM" id="MobiDB-lite"/>
    </source>
</evidence>
<feature type="compositionally biased region" description="Polar residues" evidence="1">
    <location>
        <begin position="534"/>
        <end position="543"/>
    </location>
</feature>
<dbReference type="AlphaFoldDB" id="A0A7R9H5P1"/>
<organism evidence="3">
    <name type="scientific">Timema poppense</name>
    <name type="common">Walking stick</name>
    <dbReference type="NCBI Taxonomy" id="170557"/>
    <lineage>
        <taxon>Eukaryota</taxon>
        <taxon>Metazoa</taxon>
        <taxon>Ecdysozoa</taxon>
        <taxon>Arthropoda</taxon>
        <taxon>Hexapoda</taxon>
        <taxon>Insecta</taxon>
        <taxon>Pterygota</taxon>
        <taxon>Neoptera</taxon>
        <taxon>Polyneoptera</taxon>
        <taxon>Phasmatodea</taxon>
        <taxon>Timematodea</taxon>
        <taxon>Timematoidea</taxon>
        <taxon>Timematidae</taxon>
        <taxon>Timema</taxon>
    </lineage>
</organism>
<sequence>MTQELRADDVNARGNIEGRSVFLASNIEGRSVFLASNIEGRSVFLASNIEGRSVFLASNIEGRSVFLASNIEGRSVFLVSNIECRSVFLASNIEGRSVFLASNIEGRSVFLASNIEGRSVFLVSNIECRSVFLASNIEGRSVFLASNIEGRSVFLASNIEGRSVFLASNIECWSVFLVSNIEGRNIEGRYVFLASNIECRSVFLVSNIEGRSVFLASNIEGRSVFLVSNIVLVCVPVFLVSNIKGRSVFLASNIEGRSVFLASNIEDHSGCQCPCSQHTFPHAIVLAVADCKLLTLSPDCESLIRKMLVLDPSKRYCVENIKRHRWMVAEAPRLLPSTGEHLSAGTAKSEPNEQILRLMQSLGIDAVKTRESLRCGNYDHHAAIYYLLLERLRQHRSSFSLSQDGGTGKQSLDSMQHRRPSTIAEQAMRKLGIATMPSVISSTAGGMASCPTAEVTRRASGDHTSSGRLVYTQDMREQSFAGMQPPQSQTSADFLLGAQPLRPLAGRMPPLSSENSRLLNQSHNHPPPFRDSFQHQQQQVYANTSSGSSHSATTTLLMSQAGSSEAVSGDMLGYSALCRQGDGRYSLPRYNIGLGSSLSTGVVSTCRPEGATVTAQYSSSTDEGVETDMDESPVSTRSTMGQHQRLSSYASSSSSSGVGVGVTNKSLSQHLSSDSCSSSHVSSLQSNLSTFESSLDYQFDSDLASSLPSCTYPGMKNKPTAVENVVISTSAIHPSLHVSANKPLCRHNPLLHNAGGHFTRNATRSPVDFREGRRASDGLVAQQGVMTTSEGNTGGGMVAFNSQRLNETGKTKGVMELHLVQQEHQVLKSLYQSSVPQEELVQRQIQHSQYHHNLVSLPDNMLGESRTPPSLPKRISLPENFNFIPSVKLSQQQHSPQQQQQELASENILNLNNPSSPSGSLPPASTNTSVSVKTLAPLQQQLMQHRLLQQKRQILQKQGAFQQPSVSVDATGINTSVNPGMNIGLIMTRRQMLRQASYKLAQQTQILPPLPHSESDYGDLLAFQTIAEDSSNGAERGLSTSPIPQQHFDENTLIQSLSDQGAEQWQSLPNTLASACQISDSGQQTAMGTSSG</sequence>
<name>A0A7R9H5P1_TIMPO</name>
<protein>
    <recommendedName>
        <fullName evidence="2">UBA domain-containing protein</fullName>
    </recommendedName>
</protein>
<dbReference type="InterPro" id="IPR057380">
    <property type="entry name" value="UBA_SIK1/2/3"/>
</dbReference>
<dbReference type="SUPFAM" id="SSF56112">
    <property type="entry name" value="Protein kinase-like (PK-like)"/>
    <property type="match status" value="1"/>
</dbReference>
<evidence type="ECO:0000259" key="2">
    <source>
        <dbReference type="PROSITE" id="PS50030"/>
    </source>
</evidence>
<dbReference type="InterPro" id="IPR015940">
    <property type="entry name" value="UBA"/>
</dbReference>
<feature type="compositionally biased region" description="Polar residues" evidence="1">
    <location>
        <begin position="613"/>
        <end position="622"/>
    </location>
</feature>